<keyword evidence="1" id="KW-0732">Signal</keyword>
<comment type="caution">
    <text evidence="3">The sequence shown here is derived from an EMBL/GenBank/DDBJ whole genome shotgun (WGS) entry which is preliminary data.</text>
</comment>
<protein>
    <submittedName>
        <fullName evidence="3">Lectin</fullName>
    </submittedName>
</protein>
<evidence type="ECO:0000313" key="4">
    <source>
        <dbReference type="Proteomes" id="UP000244184"/>
    </source>
</evidence>
<dbReference type="Proteomes" id="UP000244184">
    <property type="component" value="Unassembled WGS sequence"/>
</dbReference>
<dbReference type="CDD" id="cd00028">
    <property type="entry name" value="B_lectin"/>
    <property type="match status" value="1"/>
</dbReference>
<accession>A0A2T6FST7</accession>
<organism evidence="3 4">
    <name type="scientific">Paenibacillus elgii</name>
    <dbReference type="NCBI Taxonomy" id="189691"/>
    <lineage>
        <taxon>Bacteria</taxon>
        <taxon>Bacillati</taxon>
        <taxon>Bacillota</taxon>
        <taxon>Bacilli</taxon>
        <taxon>Bacillales</taxon>
        <taxon>Paenibacillaceae</taxon>
        <taxon>Paenibacillus</taxon>
    </lineage>
</organism>
<proteinExistence type="predicted"/>
<evidence type="ECO:0000256" key="1">
    <source>
        <dbReference type="SAM" id="SignalP"/>
    </source>
</evidence>
<dbReference type="InterPro" id="IPR001480">
    <property type="entry name" value="Bulb-type_lectin_dom"/>
</dbReference>
<name>A0A2T6FST7_9BACL</name>
<dbReference type="Gene3D" id="2.90.10.10">
    <property type="entry name" value="Bulb-type lectin domain"/>
    <property type="match status" value="2"/>
</dbReference>
<feature type="domain" description="Bulb-type lectin" evidence="2">
    <location>
        <begin position="27"/>
        <end position="134"/>
    </location>
</feature>
<dbReference type="EMBL" id="PYHP01000096">
    <property type="protein sequence ID" value="PUA34971.1"/>
    <property type="molecule type" value="Genomic_DNA"/>
</dbReference>
<feature type="chain" id="PRO_5015425451" evidence="1">
    <location>
        <begin position="24"/>
        <end position="134"/>
    </location>
</feature>
<feature type="signal peptide" evidence="1">
    <location>
        <begin position="1"/>
        <end position="23"/>
    </location>
</feature>
<dbReference type="PROSITE" id="PS50927">
    <property type="entry name" value="BULB_LECTIN"/>
    <property type="match status" value="1"/>
</dbReference>
<evidence type="ECO:0000259" key="2">
    <source>
        <dbReference type="PROSITE" id="PS50927"/>
    </source>
</evidence>
<reference evidence="3 4" key="1">
    <citation type="submission" date="2018-03" db="EMBL/GenBank/DDBJ databases">
        <title>Genome sequence of Paenibacillus elgii strain AC13 an antimicrobial compound producing bacteria.</title>
        <authorList>
            <person name="Kurokawa A.S."/>
            <person name="Araujo J.F."/>
            <person name="Costa R.A."/>
            <person name="Ortega D.B."/>
            <person name="Pires A.S."/>
            <person name="Pappas G.J.Jr."/>
            <person name="Franco O.L."/>
            <person name="Barreto C."/>
            <person name="Magalhaes B.S."/>
            <person name="Kruger R.H."/>
        </authorList>
    </citation>
    <scope>NUCLEOTIDE SEQUENCE [LARGE SCALE GENOMIC DNA]</scope>
    <source>
        <strain evidence="3 4">AC13</strain>
    </source>
</reference>
<dbReference type="InterPro" id="IPR036426">
    <property type="entry name" value="Bulb-type_lectin_dom_sf"/>
</dbReference>
<dbReference type="SMART" id="SM00108">
    <property type="entry name" value="B_lectin"/>
    <property type="match status" value="1"/>
</dbReference>
<gene>
    <name evidence="3" type="ORF">C8Z91_32610</name>
</gene>
<dbReference type="RefSeq" id="WP_108534892.1">
    <property type="nucleotide sequence ID" value="NZ_CP121215.1"/>
</dbReference>
<dbReference type="AlphaFoldDB" id="A0A2T6FST7"/>
<sequence length="134" mass="14594">MRKMFVLLSVVCMLFLFSVPSFAAAGQNFLSEGQSLAKGQWLQSNNGQYTLILQDDGNLVLYGRGKALWDSKTNGLAAKELVMQSDGNLVLYGYSGVLWSSNTHGYPGSSLFVQDDGNVVIYIGRLAIWSTGTN</sequence>
<dbReference type="SUPFAM" id="SSF51110">
    <property type="entry name" value="alpha-D-mannose-specific plant lectins"/>
    <property type="match status" value="1"/>
</dbReference>
<evidence type="ECO:0000313" key="3">
    <source>
        <dbReference type="EMBL" id="PUA34971.1"/>
    </source>
</evidence>